<comment type="subcellular location">
    <subcellularLocation>
        <location evidence="1">Cell membrane</location>
        <topology evidence="1">Multi-pass membrane protein</topology>
    </subcellularLocation>
</comment>
<gene>
    <name evidence="7" type="ordered locus">Igag_0874</name>
</gene>
<feature type="transmembrane region" description="Helical" evidence="6">
    <location>
        <begin position="66"/>
        <end position="85"/>
    </location>
</feature>
<dbReference type="InterPro" id="IPR001851">
    <property type="entry name" value="ABC_transp_permease"/>
</dbReference>
<dbReference type="PANTHER" id="PTHR32196:SF15">
    <property type="entry name" value="SUGAR ABC TRANSPORTER PERMEASE PROTEIN"/>
    <property type="match status" value="1"/>
</dbReference>
<sequence length="342" mass="36413">MYTASILGVIKAYIFDANNPYRDKAMSMLRRIVVEPVFGISLAIAVIAFVTGAVNPNFWTVENWEAILRWIIALSVMAMGESFVLISGGIDLSVGSIAAASGMVLAYLIHCIGIPIPISIFLTLLFGLSIGLFHGAFVSILSPPFPQIMPAFLITLVSKIFFGGFAQAITLGWPIVLHQYRALALVSTTPILVTILLITAILSIYIQRFSILGRYVYAVGGNIDVARISGVPINKVRLFVYGYSGVCAALAGVINTSLMMTAYPGTGLGMELFAIASNAVGGVSLAGGEGMALGAIIGSFLIGLIRNSLVLTGVSPYWIESVTGIILAVAVVTDLYRRLRIR</sequence>
<evidence type="ECO:0000256" key="3">
    <source>
        <dbReference type="ARBA" id="ARBA00022692"/>
    </source>
</evidence>
<feature type="transmembrane region" description="Helical" evidence="6">
    <location>
        <begin position="182"/>
        <end position="206"/>
    </location>
</feature>
<dbReference type="GO" id="GO:0022857">
    <property type="term" value="F:transmembrane transporter activity"/>
    <property type="evidence" value="ECO:0007669"/>
    <property type="project" value="InterPro"/>
</dbReference>
<evidence type="ECO:0000313" key="7">
    <source>
        <dbReference type="EMBL" id="ADM27691.1"/>
    </source>
</evidence>
<accession>E0STS5</accession>
<feature type="transmembrane region" description="Helical" evidence="6">
    <location>
        <begin position="238"/>
        <end position="260"/>
    </location>
</feature>
<feature type="transmembrane region" description="Helical" evidence="6">
    <location>
        <begin position="92"/>
        <end position="110"/>
    </location>
</feature>
<feature type="transmembrane region" description="Helical" evidence="6">
    <location>
        <begin position="116"/>
        <end position="140"/>
    </location>
</feature>
<dbReference type="STRING" id="583356.Igag_0874"/>
<dbReference type="GO" id="GO:0005886">
    <property type="term" value="C:plasma membrane"/>
    <property type="evidence" value="ECO:0007669"/>
    <property type="project" value="UniProtKB-SubCell"/>
</dbReference>
<evidence type="ECO:0000256" key="6">
    <source>
        <dbReference type="SAM" id="Phobius"/>
    </source>
</evidence>
<dbReference type="EMBL" id="CP002098">
    <property type="protein sequence ID" value="ADM27691.1"/>
    <property type="molecule type" value="Genomic_DNA"/>
</dbReference>
<dbReference type="CDD" id="cd06579">
    <property type="entry name" value="TM_PBP1_transp_AraH_like"/>
    <property type="match status" value="1"/>
</dbReference>
<organism evidence="7 8">
    <name type="scientific">Ignisphaera aggregans (strain DSM 17230 / JCM 13409 / AQ1.S1)</name>
    <dbReference type="NCBI Taxonomy" id="583356"/>
    <lineage>
        <taxon>Archaea</taxon>
        <taxon>Thermoproteota</taxon>
        <taxon>Thermoprotei</taxon>
        <taxon>Desulfurococcales</taxon>
        <taxon>Desulfurococcaceae</taxon>
        <taxon>Ignisphaera</taxon>
    </lineage>
</organism>
<dbReference type="Pfam" id="PF02653">
    <property type="entry name" value="BPD_transp_2"/>
    <property type="match status" value="1"/>
</dbReference>
<keyword evidence="8" id="KW-1185">Reference proteome</keyword>
<feature type="transmembrane region" description="Helical" evidence="6">
    <location>
        <begin position="152"/>
        <end position="176"/>
    </location>
</feature>
<evidence type="ECO:0000256" key="5">
    <source>
        <dbReference type="ARBA" id="ARBA00023136"/>
    </source>
</evidence>
<keyword evidence="2" id="KW-1003">Cell membrane</keyword>
<evidence type="ECO:0000256" key="4">
    <source>
        <dbReference type="ARBA" id="ARBA00022989"/>
    </source>
</evidence>
<keyword evidence="4 6" id="KW-1133">Transmembrane helix</keyword>
<dbReference type="Proteomes" id="UP000001304">
    <property type="component" value="Chromosome"/>
</dbReference>
<dbReference type="KEGG" id="iag:Igag_0874"/>
<reference evidence="7 8" key="1">
    <citation type="journal article" date="2010" name="Stand. Genomic Sci.">
        <title>Complete genome sequence of Ignisphaera aggregans type strain (AQ1.S1).</title>
        <authorList>
            <person name="Goker M."/>
            <person name="Held B."/>
            <person name="Lapidus A."/>
            <person name="Nolan M."/>
            <person name="Spring S."/>
            <person name="Yasawong M."/>
            <person name="Lucas S."/>
            <person name="Glavina Del Rio T."/>
            <person name="Tice H."/>
            <person name="Cheng J.F."/>
            <person name="Goodwin L."/>
            <person name="Tapia R."/>
            <person name="Pitluck S."/>
            <person name="Liolios K."/>
            <person name="Ivanova N."/>
            <person name="Mavromatis K."/>
            <person name="Mikhailova N."/>
            <person name="Pati A."/>
            <person name="Chen A."/>
            <person name="Palaniappan K."/>
            <person name="Brambilla E."/>
            <person name="Land M."/>
            <person name="Hauser L."/>
            <person name="Chang Y.J."/>
            <person name="Jeffries C.D."/>
            <person name="Brettin T."/>
            <person name="Detter J.C."/>
            <person name="Han C."/>
            <person name="Rohde M."/>
            <person name="Sikorski J."/>
            <person name="Woyke T."/>
            <person name="Bristow J."/>
            <person name="Eisen J.A."/>
            <person name="Markowitz V."/>
            <person name="Hugenholtz P."/>
            <person name="Kyrpides N.C."/>
            <person name="Klenk H.P."/>
        </authorList>
    </citation>
    <scope>NUCLEOTIDE SEQUENCE [LARGE SCALE GENOMIC DNA]</scope>
    <source>
        <strain evidence="8">DSM 17230 / JCM 13409 / AQ1.S1</strain>
    </source>
</reference>
<feature type="transmembrane region" description="Helical" evidence="6">
    <location>
        <begin position="32"/>
        <end position="54"/>
    </location>
</feature>
<protein>
    <submittedName>
        <fullName evidence="7">Inner-membrane translocator</fullName>
    </submittedName>
</protein>
<evidence type="ECO:0000313" key="8">
    <source>
        <dbReference type="Proteomes" id="UP000001304"/>
    </source>
</evidence>
<dbReference type="HOGENOM" id="CLU_028880_2_2_2"/>
<keyword evidence="3 6" id="KW-0812">Transmembrane</keyword>
<dbReference type="AlphaFoldDB" id="E0STS5"/>
<proteinExistence type="predicted"/>
<evidence type="ECO:0000256" key="1">
    <source>
        <dbReference type="ARBA" id="ARBA00004651"/>
    </source>
</evidence>
<dbReference type="PANTHER" id="PTHR32196">
    <property type="entry name" value="ABC TRANSPORTER PERMEASE PROTEIN YPHD-RELATED-RELATED"/>
    <property type="match status" value="1"/>
</dbReference>
<dbReference type="BioCyc" id="IAGG583356:GHAH-857-MONOMER"/>
<evidence type="ECO:0000256" key="2">
    <source>
        <dbReference type="ARBA" id="ARBA00022475"/>
    </source>
</evidence>
<keyword evidence="5 6" id="KW-0472">Membrane</keyword>
<name>E0STS5_IGNAA</name>
<feature type="transmembrane region" description="Helical" evidence="6">
    <location>
        <begin position="317"/>
        <end position="336"/>
    </location>
</feature>